<organism evidence="1 2">
    <name type="scientific">Lactuca virosa</name>
    <dbReference type="NCBI Taxonomy" id="75947"/>
    <lineage>
        <taxon>Eukaryota</taxon>
        <taxon>Viridiplantae</taxon>
        <taxon>Streptophyta</taxon>
        <taxon>Embryophyta</taxon>
        <taxon>Tracheophyta</taxon>
        <taxon>Spermatophyta</taxon>
        <taxon>Magnoliopsida</taxon>
        <taxon>eudicotyledons</taxon>
        <taxon>Gunneridae</taxon>
        <taxon>Pentapetalae</taxon>
        <taxon>asterids</taxon>
        <taxon>campanulids</taxon>
        <taxon>Asterales</taxon>
        <taxon>Asteraceae</taxon>
        <taxon>Cichorioideae</taxon>
        <taxon>Cichorieae</taxon>
        <taxon>Lactucinae</taxon>
        <taxon>Lactuca</taxon>
    </lineage>
</organism>
<comment type="caution">
    <text evidence="1">The sequence shown here is derived from an EMBL/GenBank/DDBJ whole genome shotgun (WGS) entry which is preliminary data.</text>
</comment>
<dbReference type="Proteomes" id="UP001157418">
    <property type="component" value="Unassembled WGS sequence"/>
</dbReference>
<evidence type="ECO:0000313" key="2">
    <source>
        <dbReference type="Proteomes" id="UP001157418"/>
    </source>
</evidence>
<sequence>MEMAMSCYYPDSMTLSPTYGFCFEDFYAVVRWQTLLLCDDETFTPSRFKRVGGSADLSGMSVVKFYSNSFGGGGGSSGSPFSSSDGGGGVFIFFDGGSQHNSTSLHNSIFDFDFPYHHIVNCIITQNLIVFVRA</sequence>
<dbReference type="EMBL" id="CAKMRJ010005412">
    <property type="protein sequence ID" value="CAH1442683.1"/>
    <property type="molecule type" value="Genomic_DNA"/>
</dbReference>
<protein>
    <submittedName>
        <fullName evidence="1">Uncharacterized protein</fullName>
    </submittedName>
</protein>
<proteinExistence type="predicted"/>
<accession>A0AAU9NY63</accession>
<name>A0AAU9NY63_9ASTR</name>
<reference evidence="1 2" key="1">
    <citation type="submission" date="2022-01" db="EMBL/GenBank/DDBJ databases">
        <authorList>
            <person name="Xiong W."/>
            <person name="Schranz E."/>
        </authorList>
    </citation>
    <scope>NUCLEOTIDE SEQUENCE [LARGE SCALE GENOMIC DNA]</scope>
</reference>
<evidence type="ECO:0000313" key="1">
    <source>
        <dbReference type="EMBL" id="CAH1442683.1"/>
    </source>
</evidence>
<keyword evidence="2" id="KW-1185">Reference proteome</keyword>
<dbReference type="AlphaFoldDB" id="A0AAU9NY63"/>
<gene>
    <name evidence="1" type="ORF">LVIROSA_LOCUS28653</name>
</gene>